<organism evidence="1">
    <name type="scientific">Candidatus Methanophaga sp. ANME-1 ERB7</name>
    <dbReference type="NCBI Taxonomy" id="2759913"/>
    <lineage>
        <taxon>Archaea</taxon>
        <taxon>Methanobacteriati</taxon>
        <taxon>Methanobacteriota</taxon>
        <taxon>Stenosarchaea group</taxon>
        <taxon>Methanomicrobia</taxon>
        <taxon>Candidatus Methanophagales</taxon>
        <taxon>Candidatus Methanophagaceae</taxon>
        <taxon>Candidatus Methanophaga</taxon>
    </lineage>
</organism>
<name>A0A7G9Z4Q0_9EURY</name>
<dbReference type="AlphaFoldDB" id="A0A7G9Z4Q0"/>
<gene>
    <name evidence="1" type="ORF">MHJDHPNH_00036</name>
</gene>
<dbReference type="EMBL" id="MT631606">
    <property type="protein sequence ID" value="QNO55234.1"/>
    <property type="molecule type" value="Genomic_DNA"/>
</dbReference>
<evidence type="ECO:0000313" key="1">
    <source>
        <dbReference type="EMBL" id="QNO55234.1"/>
    </source>
</evidence>
<reference evidence="1" key="1">
    <citation type="submission" date="2020-06" db="EMBL/GenBank/DDBJ databases">
        <title>Unique genomic features of the anaerobic methanotrophic archaea.</title>
        <authorList>
            <person name="Chadwick G.L."/>
            <person name="Skennerton C.T."/>
            <person name="Laso-Perez R."/>
            <person name="Leu A.O."/>
            <person name="Speth D.R."/>
            <person name="Yu H."/>
            <person name="Morgan-Lang C."/>
            <person name="Hatzenpichler R."/>
            <person name="Goudeau D."/>
            <person name="Malmstrom R."/>
            <person name="Brazelton W.J."/>
            <person name="Woyke T."/>
            <person name="Hallam S.J."/>
            <person name="Tyson G.W."/>
            <person name="Wegener G."/>
            <person name="Boetius A."/>
            <person name="Orphan V."/>
        </authorList>
    </citation>
    <scope>NUCLEOTIDE SEQUENCE</scope>
</reference>
<protein>
    <submittedName>
        <fullName evidence="1">Uncharacterized protein</fullName>
    </submittedName>
</protein>
<sequence length="81" mass="9411">MNMNVKLSILGSESEEDFEKQPVVRGGFDKRASETLKCLYEVLERRSCMNFEIFVTNSLIAVADTEIYYVYTPPFPNDYTR</sequence>
<proteinExistence type="predicted"/>
<accession>A0A7G9Z4Q0</accession>